<dbReference type="InterPro" id="IPR029058">
    <property type="entry name" value="AB_hydrolase_fold"/>
</dbReference>
<dbReference type="Proteomes" id="UP000479692">
    <property type="component" value="Unassembled WGS sequence"/>
</dbReference>
<keyword evidence="3" id="KW-1185">Reference proteome</keyword>
<evidence type="ECO:0000259" key="1">
    <source>
        <dbReference type="Pfam" id="PF00561"/>
    </source>
</evidence>
<feature type="domain" description="AB hydrolase-1" evidence="1">
    <location>
        <begin position="26"/>
        <end position="274"/>
    </location>
</feature>
<dbReference type="EMBL" id="WOXT01000002">
    <property type="protein sequence ID" value="MUV14319.1"/>
    <property type="molecule type" value="Genomic_DNA"/>
</dbReference>
<dbReference type="Gene3D" id="3.40.50.1820">
    <property type="entry name" value="alpha/beta hydrolase"/>
    <property type="match status" value="1"/>
</dbReference>
<dbReference type="InterPro" id="IPR000073">
    <property type="entry name" value="AB_hydrolase_1"/>
</dbReference>
<evidence type="ECO:0000313" key="3">
    <source>
        <dbReference type="Proteomes" id="UP000479692"/>
    </source>
</evidence>
<dbReference type="PANTHER" id="PTHR43433">
    <property type="entry name" value="HYDROLASE, ALPHA/BETA FOLD FAMILY PROTEIN"/>
    <property type="match status" value="1"/>
</dbReference>
<protein>
    <submittedName>
        <fullName evidence="2">Alpha/beta fold hydrolase</fullName>
    </submittedName>
</protein>
<organism evidence="2 3">
    <name type="scientific">Noviluteimonas gilva</name>
    <dbReference type="NCBI Taxonomy" id="2682097"/>
    <lineage>
        <taxon>Bacteria</taxon>
        <taxon>Pseudomonadati</taxon>
        <taxon>Pseudomonadota</taxon>
        <taxon>Gammaproteobacteria</taxon>
        <taxon>Lysobacterales</taxon>
        <taxon>Lysobacteraceae</taxon>
        <taxon>Noviluteimonas</taxon>
    </lineage>
</organism>
<dbReference type="SUPFAM" id="SSF53474">
    <property type="entry name" value="alpha/beta-Hydrolases"/>
    <property type="match status" value="1"/>
</dbReference>
<keyword evidence="2" id="KW-0378">Hydrolase</keyword>
<sequence>MQEMFARNDVAGVDIAYVAEGHPRHPAIVLVMGMAAQLIHWPRPFVDALLAHDFYVVRMDNRDAGRSTHLHSLPAPDFAAIAGGNPASAPYSLVDMASDVIAVLDALGVARAHVAGASLGGAIAQTAAIAYPERVASLTSIMSTTGDTAVGQAHPSTLAAVFSGKPISTKEAYVDRMVRAYEISGAGTFAKDASEIRRVANLAYDRGHDDAAMARQAAAAMAAGDRTTQLRQLGIPTQVVHGLADTVCDPSGGIATATAIPGSCLTLVEGMGHSLPDILCSHFADLVARVAHRAMRPSEWKPQDAPRLVERLCVDR</sequence>
<dbReference type="InterPro" id="IPR050471">
    <property type="entry name" value="AB_hydrolase"/>
</dbReference>
<dbReference type="GO" id="GO:0004806">
    <property type="term" value="F:triacylglycerol lipase activity"/>
    <property type="evidence" value="ECO:0007669"/>
    <property type="project" value="TreeGrafter"/>
</dbReference>
<name>A0A7C9LIZ3_9GAMM</name>
<comment type="caution">
    <text evidence="2">The sequence shown here is derived from an EMBL/GenBank/DDBJ whole genome shotgun (WGS) entry which is preliminary data.</text>
</comment>
<reference evidence="2 3" key="1">
    <citation type="submission" date="2019-12" db="EMBL/GenBank/DDBJ databases">
        <authorList>
            <person name="Xu J."/>
        </authorList>
    </citation>
    <scope>NUCLEOTIDE SEQUENCE [LARGE SCALE GENOMIC DNA]</scope>
    <source>
        <strain evidence="2 3">HX-5-24</strain>
    </source>
</reference>
<dbReference type="AlphaFoldDB" id="A0A7C9LIZ3"/>
<evidence type="ECO:0000313" key="2">
    <source>
        <dbReference type="EMBL" id="MUV14319.1"/>
    </source>
</evidence>
<dbReference type="GO" id="GO:0046503">
    <property type="term" value="P:glycerolipid catabolic process"/>
    <property type="evidence" value="ECO:0007669"/>
    <property type="project" value="TreeGrafter"/>
</dbReference>
<proteinExistence type="predicted"/>
<dbReference type="PRINTS" id="PR00111">
    <property type="entry name" value="ABHYDROLASE"/>
</dbReference>
<gene>
    <name evidence="2" type="ORF">GN331_08885</name>
</gene>
<accession>A0A7C9LIZ3</accession>
<dbReference type="RefSeq" id="WP_156641612.1">
    <property type="nucleotide sequence ID" value="NZ_WOXT01000002.1"/>
</dbReference>
<dbReference type="PANTHER" id="PTHR43433:SF5">
    <property type="entry name" value="AB HYDROLASE-1 DOMAIN-CONTAINING PROTEIN"/>
    <property type="match status" value="1"/>
</dbReference>
<dbReference type="Pfam" id="PF00561">
    <property type="entry name" value="Abhydrolase_1"/>
    <property type="match status" value="1"/>
</dbReference>